<dbReference type="AlphaFoldDB" id="A0A835HXZ8"/>
<accession>A0A835HXZ8</accession>
<protein>
    <submittedName>
        <fullName evidence="1">Uncharacterized protein</fullName>
    </submittedName>
</protein>
<sequence>MGGQFPLTMLVKSLVLDLTIKEGRIFEGLHGNGILESVTELEEHNGLFLVSTEQCRNLYRSACLKHMGRGKVAAAKAQGLGIGKGTPKLQFDELKGNGK</sequence>
<dbReference type="EMBL" id="JADFTS010000005">
    <property type="protein sequence ID" value="KAF9606874.1"/>
    <property type="molecule type" value="Genomic_DNA"/>
</dbReference>
<name>A0A835HXZ8_9MAGN</name>
<keyword evidence="2" id="KW-1185">Reference proteome</keyword>
<evidence type="ECO:0000313" key="1">
    <source>
        <dbReference type="EMBL" id="KAF9606874.1"/>
    </source>
</evidence>
<dbReference type="Proteomes" id="UP000631114">
    <property type="component" value="Unassembled WGS sequence"/>
</dbReference>
<gene>
    <name evidence="1" type="ORF">IFM89_029473</name>
</gene>
<organism evidence="1 2">
    <name type="scientific">Coptis chinensis</name>
    <dbReference type="NCBI Taxonomy" id="261450"/>
    <lineage>
        <taxon>Eukaryota</taxon>
        <taxon>Viridiplantae</taxon>
        <taxon>Streptophyta</taxon>
        <taxon>Embryophyta</taxon>
        <taxon>Tracheophyta</taxon>
        <taxon>Spermatophyta</taxon>
        <taxon>Magnoliopsida</taxon>
        <taxon>Ranunculales</taxon>
        <taxon>Ranunculaceae</taxon>
        <taxon>Coptidoideae</taxon>
        <taxon>Coptis</taxon>
    </lineage>
</organism>
<reference evidence="1 2" key="1">
    <citation type="submission" date="2020-10" db="EMBL/GenBank/DDBJ databases">
        <title>The Coptis chinensis genome and diversification of protoberbering-type alkaloids.</title>
        <authorList>
            <person name="Wang B."/>
            <person name="Shu S."/>
            <person name="Song C."/>
            <person name="Liu Y."/>
        </authorList>
    </citation>
    <scope>NUCLEOTIDE SEQUENCE [LARGE SCALE GENOMIC DNA]</scope>
    <source>
        <strain evidence="1">HL-2020</strain>
        <tissue evidence="1">Leaf</tissue>
    </source>
</reference>
<evidence type="ECO:0000313" key="2">
    <source>
        <dbReference type="Proteomes" id="UP000631114"/>
    </source>
</evidence>
<proteinExistence type="predicted"/>
<comment type="caution">
    <text evidence="1">The sequence shown here is derived from an EMBL/GenBank/DDBJ whole genome shotgun (WGS) entry which is preliminary data.</text>
</comment>